<name>A0A5J4WXI8_9EUKA</name>
<dbReference type="EMBL" id="SNRW01000824">
    <property type="protein sequence ID" value="KAA6399085.1"/>
    <property type="molecule type" value="Genomic_DNA"/>
</dbReference>
<proteinExistence type="predicted"/>
<sequence>MEINKQNLESLVLFNLWNKWYGSAINACDSTLKAFPNERIFEFIQAISLWKQERFKTLNRDSPRSINQQVWHFYVLQKLAEKGKHCGKWLTLRTDGCIQQCEFHPFLIEKMRAQLANGNWDIAFQDATTDVAQRGGKNISGSGVNVGIYLLTRAPDNPGLITCIRNLFVQLRGKSAELSRIAAVISIKPLVSLSHRHPAALETIDAEMN</sequence>
<dbReference type="AlphaFoldDB" id="A0A5J4WXI8"/>
<protein>
    <submittedName>
        <fullName evidence="1">Uncharacterized protein</fullName>
    </submittedName>
</protein>
<accession>A0A5J4WXI8</accession>
<evidence type="ECO:0000313" key="2">
    <source>
        <dbReference type="Proteomes" id="UP000324800"/>
    </source>
</evidence>
<comment type="caution">
    <text evidence="1">The sequence shown here is derived from an EMBL/GenBank/DDBJ whole genome shotgun (WGS) entry which is preliminary data.</text>
</comment>
<reference evidence="1 2" key="1">
    <citation type="submission" date="2019-03" db="EMBL/GenBank/DDBJ databases">
        <title>Single cell metagenomics reveals metabolic interactions within the superorganism composed of flagellate Streblomastix strix and complex community of Bacteroidetes bacteria on its surface.</title>
        <authorList>
            <person name="Treitli S.C."/>
            <person name="Kolisko M."/>
            <person name="Husnik F."/>
            <person name="Keeling P."/>
            <person name="Hampl V."/>
        </authorList>
    </citation>
    <scope>NUCLEOTIDE SEQUENCE [LARGE SCALE GENOMIC DNA]</scope>
    <source>
        <strain evidence="1">ST1C</strain>
    </source>
</reference>
<dbReference type="Proteomes" id="UP000324800">
    <property type="component" value="Unassembled WGS sequence"/>
</dbReference>
<evidence type="ECO:0000313" key="1">
    <source>
        <dbReference type="EMBL" id="KAA6399085.1"/>
    </source>
</evidence>
<organism evidence="1 2">
    <name type="scientific">Streblomastix strix</name>
    <dbReference type="NCBI Taxonomy" id="222440"/>
    <lineage>
        <taxon>Eukaryota</taxon>
        <taxon>Metamonada</taxon>
        <taxon>Preaxostyla</taxon>
        <taxon>Oxymonadida</taxon>
        <taxon>Streblomastigidae</taxon>
        <taxon>Streblomastix</taxon>
    </lineage>
</organism>
<gene>
    <name evidence="1" type="ORF">EZS28_005392</name>
</gene>